<keyword evidence="4" id="KW-1185">Reference proteome</keyword>
<dbReference type="InterPro" id="IPR012337">
    <property type="entry name" value="RNaseH-like_sf"/>
</dbReference>
<proteinExistence type="predicted"/>
<evidence type="ECO:0000256" key="1">
    <source>
        <dbReference type="SAM" id="MobiDB-lite"/>
    </source>
</evidence>
<dbReference type="PANTHER" id="PTHR47501:SF5">
    <property type="entry name" value="HAT C-TERMINAL DIMERISATION DOMAIN-CONTAINING PROTEIN"/>
    <property type="match status" value="1"/>
</dbReference>
<evidence type="ECO:0000259" key="2">
    <source>
        <dbReference type="Pfam" id="PF05699"/>
    </source>
</evidence>
<dbReference type="SUPFAM" id="SSF53098">
    <property type="entry name" value="Ribonuclease H-like"/>
    <property type="match status" value="1"/>
</dbReference>
<gene>
    <name evidence="3" type="ORF">PSTG_12212</name>
</gene>
<dbReference type="InterPro" id="IPR008906">
    <property type="entry name" value="HATC_C_dom"/>
</dbReference>
<evidence type="ECO:0000313" key="4">
    <source>
        <dbReference type="Proteomes" id="UP000054564"/>
    </source>
</evidence>
<protein>
    <recommendedName>
        <fullName evidence="2">HAT C-terminal dimerisation domain-containing protein</fullName>
    </recommendedName>
</protein>
<name>A0A0L0V566_9BASI</name>
<dbReference type="EMBL" id="AJIL01000117">
    <property type="protein sequence ID" value="KNE94417.1"/>
    <property type="molecule type" value="Genomic_DNA"/>
</dbReference>
<dbReference type="GO" id="GO:0046983">
    <property type="term" value="F:protein dimerization activity"/>
    <property type="evidence" value="ECO:0007669"/>
    <property type="project" value="InterPro"/>
</dbReference>
<dbReference type="OrthoDB" id="3264316at2759"/>
<feature type="domain" description="HAT C-terminal dimerisation" evidence="2">
    <location>
        <begin position="751"/>
        <end position="834"/>
    </location>
</feature>
<feature type="compositionally biased region" description="Polar residues" evidence="1">
    <location>
        <begin position="94"/>
        <end position="104"/>
    </location>
</feature>
<feature type="region of interest" description="Disordered" evidence="1">
    <location>
        <begin position="1"/>
        <end position="134"/>
    </location>
</feature>
<feature type="compositionally biased region" description="Polar residues" evidence="1">
    <location>
        <begin position="1"/>
        <end position="23"/>
    </location>
</feature>
<feature type="region of interest" description="Disordered" evidence="1">
    <location>
        <begin position="470"/>
        <end position="492"/>
    </location>
</feature>
<accession>A0A0L0V566</accession>
<dbReference type="Pfam" id="PF05699">
    <property type="entry name" value="Dimer_Tnp_hAT"/>
    <property type="match status" value="1"/>
</dbReference>
<feature type="compositionally biased region" description="Basic residues" evidence="1">
    <location>
        <begin position="121"/>
        <end position="130"/>
    </location>
</feature>
<dbReference type="Proteomes" id="UP000054564">
    <property type="component" value="Unassembled WGS sequence"/>
</dbReference>
<dbReference type="AlphaFoldDB" id="A0A0L0V566"/>
<feature type="compositionally biased region" description="Acidic residues" evidence="1">
    <location>
        <begin position="56"/>
        <end position="65"/>
    </location>
</feature>
<sequence>MVLSAPSPQGTPSRPPSRQSTRIITPLRTDPNFIRPNKDSRKSLTAPSSSHRSGDQESDVSDEESTASVISKRPNPKRPALPPKPTNKRKRSVAGSQPTSTAPASQDIMDITQDSNEENRKVKKTRKPRAKKDAEHGIDDIAVYFHKPVFAEGEDETGEPMYYRCKWCDVTYKKSDGTRGNLVTHRDGSLTRAACPNRADAISDGAKLPLTAKEIHAKSVADAKGAMKKFVQISKYDTKTFNQIVVMWLIRNSLPWSRIEDLLLRVAFTYLRLGIKLNSRVWAATEAHKLYCNLQGQVVRMLNDLGSKITLIHDVWTKGNRHAFMGILAAYITANWKFKIVHLGLKYIAWTHKGSFLAIPFANIITKANLHTKITQTTDSGSNNRTMAAEVDQKTDVDLNLAKNHIRCVCHKIALILNAGLKAIALGHDGLTKPKGDTLGYVPGLISIAEESEEIEVTDCFEEEGVGIVGQGPSVDDGDGDSEAEEEPIGASSGNQIVDTLAKVDFVIQKITASSAKRSEFATFSKELQHDGPSLIAGYGIRWNIKYESRKRAYKGRFVINKLIYNGRERQDREGGKNFFQDKEITRSDWELVKHLNEILGEFYTLTKKMEGDLSSAGMILAEYRCMKSFLEKRMNSPAEVDFRTMFRKMIQKTNQYLDEALACDAILLATVLNPTYRLTIFQVWFPENVVYTQTLIQHEFNRIKLEYEANSAPKQPAPSPPKSSKEHVRLMEAEAVDFFPDTVDPTSADELSIYLSGKYKWPKENADDPLTWWKAHTREFPVLSLLARDYLACCAASASVERCFSAAADTCRPNRGSMASRTIERCVSSHQWLVQGVKPKGEFEAAQAIITQTELNYAAEKIKHIPQKENSDD</sequence>
<organism evidence="3 4">
    <name type="scientific">Puccinia striiformis f. sp. tritici PST-78</name>
    <dbReference type="NCBI Taxonomy" id="1165861"/>
    <lineage>
        <taxon>Eukaryota</taxon>
        <taxon>Fungi</taxon>
        <taxon>Dikarya</taxon>
        <taxon>Basidiomycota</taxon>
        <taxon>Pucciniomycotina</taxon>
        <taxon>Pucciniomycetes</taxon>
        <taxon>Pucciniales</taxon>
        <taxon>Pucciniaceae</taxon>
        <taxon>Puccinia</taxon>
    </lineage>
</organism>
<comment type="caution">
    <text evidence="3">The sequence shown here is derived from an EMBL/GenBank/DDBJ whole genome shotgun (WGS) entry which is preliminary data.</text>
</comment>
<evidence type="ECO:0000313" key="3">
    <source>
        <dbReference type="EMBL" id="KNE94417.1"/>
    </source>
</evidence>
<feature type="compositionally biased region" description="Acidic residues" evidence="1">
    <location>
        <begin position="476"/>
        <end position="488"/>
    </location>
</feature>
<dbReference type="PANTHER" id="PTHR47501">
    <property type="entry name" value="TRANSPOSASE-RELATED"/>
    <property type="match status" value="1"/>
</dbReference>
<reference evidence="4" key="1">
    <citation type="submission" date="2014-03" db="EMBL/GenBank/DDBJ databases">
        <title>The Genome Sequence of Puccinia striiformis f. sp. tritici PST-78.</title>
        <authorList>
            <consortium name="The Broad Institute Genome Sequencing Platform"/>
            <person name="Cuomo C."/>
            <person name="Hulbert S."/>
            <person name="Chen X."/>
            <person name="Walker B."/>
            <person name="Young S.K."/>
            <person name="Zeng Q."/>
            <person name="Gargeya S."/>
            <person name="Fitzgerald M."/>
            <person name="Haas B."/>
            <person name="Abouelleil A."/>
            <person name="Alvarado L."/>
            <person name="Arachchi H.M."/>
            <person name="Berlin A.M."/>
            <person name="Chapman S.B."/>
            <person name="Goldberg J."/>
            <person name="Griggs A."/>
            <person name="Gujja S."/>
            <person name="Hansen M."/>
            <person name="Howarth C."/>
            <person name="Imamovic A."/>
            <person name="Larimer J."/>
            <person name="McCowan C."/>
            <person name="Montmayeur A."/>
            <person name="Murphy C."/>
            <person name="Neiman D."/>
            <person name="Pearson M."/>
            <person name="Priest M."/>
            <person name="Roberts A."/>
            <person name="Saif S."/>
            <person name="Shea T."/>
            <person name="Sisk P."/>
            <person name="Sykes S."/>
            <person name="Wortman J."/>
            <person name="Nusbaum C."/>
            <person name="Birren B."/>
        </authorList>
    </citation>
    <scope>NUCLEOTIDE SEQUENCE [LARGE SCALE GENOMIC DNA]</scope>
    <source>
        <strain evidence="4">race PST-78</strain>
    </source>
</reference>